<sequence>MYVTTPISRYLNNPQAAAEPPPEGPGSGILVVEGEEAVERASNCWGLCRDSKIRSLPFPQSRKARVEYRSEFAFAGEDSVDTADFVESDAVVFVPVVGLPLSYNRYYVVRAEGKHIGMVSACSKEEDKTTCCFCSIANDLPPRPFNHGDVYQQVEVVQLSRGKGFRAKAVAADGVPPKYLRRKGWELRTSSSTRYHSLTEGAQGADWPLRLRMPDLNSFSVGARNSPPVVVGRWYCPFIFVKDGGGRLKDQVRRCMFYEMTLEQSWEEIYGRDNAHQGNAGNNPPEVAVRATVRRSTALLGGTDAVQEGRPQVVDGVLWFRPATSSASAGLGLDMVVWERMKWELERGGWAAGGDDMERIERVERREGLGWWDKFGCYLLVERFVLRRMDGSLALTYDFRHTDKIRSKWA</sequence>
<dbReference type="Pfam" id="PF06880">
    <property type="entry name" value="DUF1262"/>
    <property type="match status" value="1"/>
</dbReference>
<protein>
    <submittedName>
        <fullName evidence="2">Uncharacterized protein</fullName>
    </submittedName>
</protein>
<name>A0A6G1CGB3_9ORYZ</name>
<organism evidence="2 3">
    <name type="scientific">Oryza meyeriana var. granulata</name>
    <dbReference type="NCBI Taxonomy" id="110450"/>
    <lineage>
        <taxon>Eukaryota</taxon>
        <taxon>Viridiplantae</taxon>
        <taxon>Streptophyta</taxon>
        <taxon>Embryophyta</taxon>
        <taxon>Tracheophyta</taxon>
        <taxon>Spermatophyta</taxon>
        <taxon>Magnoliopsida</taxon>
        <taxon>Liliopsida</taxon>
        <taxon>Poales</taxon>
        <taxon>Poaceae</taxon>
        <taxon>BOP clade</taxon>
        <taxon>Oryzoideae</taxon>
        <taxon>Oryzeae</taxon>
        <taxon>Oryzinae</taxon>
        <taxon>Oryza</taxon>
        <taxon>Oryza meyeriana</taxon>
    </lineage>
</organism>
<gene>
    <name evidence="2" type="ORF">E2562_013388</name>
</gene>
<dbReference type="OrthoDB" id="1898393at2759"/>
<dbReference type="PANTHER" id="PTHR31050:SF15">
    <property type="entry name" value="OS08G0413200 PROTEIN"/>
    <property type="match status" value="1"/>
</dbReference>
<evidence type="ECO:0000313" key="2">
    <source>
        <dbReference type="EMBL" id="KAF0899170.1"/>
    </source>
</evidence>
<keyword evidence="3" id="KW-1185">Reference proteome</keyword>
<accession>A0A6G1CGB3</accession>
<dbReference type="PANTHER" id="PTHR31050">
    <property type="entry name" value="OS08G0413200 PROTEIN"/>
    <property type="match status" value="1"/>
</dbReference>
<dbReference type="Proteomes" id="UP000479710">
    <property type="component" value="Unassembled WGS sequence"/>
</dbReference>
<evidence type="ECO:0000256" key="1">
    <source>
        <dbReference type="SAM" id="MobiDB-lite"/>
    </source>
</evidence>
<dbReference type="EMBL" id="SPHZ02000009">
    <property type="protein sequence ID" value="KAF0899170.1"/>
    <property type="molecule type" value="Genomic_DNA"/>
</dbReference>
<feature type="region of interest" description="Disordered" evidence="1">
    <location>
        <begin position="1"/>
        <end position="26"/>
    </location>
</feature>
<feature type="compositionally biased region" description="Polar residues" evidence="1">
    <location>
        <begin position="1"/>
        <end position="15"/>
    </location>
</feature>
<evidence type="ECO:0000313" key="3">
    <source>
        <dbReference type="Proteomes" id="UP000479710"/>
    </source>
</evidence>
<proteinExistence type="predicted"/>
<reference evidence="2 3" key="1">
    <citation type="submission" date="2019-11" db="EMBL/GenBank/DDBJ databases">
        <title>Whole genome sequence of Oryza granulata.</title>
        <authorList>
            <person name="Li W."/>
        </authorList>
    </citation>
    <scope>NUCLEOTIDE SEQUENCE [LARGE SCALE GENOMIC DNA]</scope>
    <source>
        <strain evidence="3">cv. Menghai</strain>
        <tissue evidence="2">Leaf</tissue>
    </source>
</reference>
<dbReference type="AlphaFoldDB" id="A0A6G1CGB3"/>
<dbReference type="InterPro" id="IPR010683">
    <property type="entry name" value="DUF1262"/>
</dbReference>
<comment type="caution">
    <text evidence="2">The sequence shown here is derived from an EMBL/GenBank/DDBJ whole genome shotgun (WGS) entry which is preliminary data.</text>
</comment>